<name>A0ABN9WYQ9_9DINO</name>
<dbReference type="EMBL" id="CAUYUJ010019561">
    <property type="protein sequence ID" value="CAK0892095.1"/>
    <property type="molecule type" value="Genomic_DNA"/>
</dbReference>
<sequence length="117" mass="13010">MFAEPASQQAHHMKDWHTSWRPTEVSASHVVLMRPTGVAAHLTEDKVHEDCALVFSIAGCLPVVCTVIRFVSGQVLPHIESEGRLEHHSTEFSARISWVGARTSRFLRLGHVLVTSC</sequence>
<organism evidence="1 2">
    <name type="scientific">Prorocentrum cordatum</name>
    <dbReference type="NCBI Taxonomy" id="2364126"/>
    <lineage>
        <taxon>Eukaryota</taxon>
        <taxon>Sar</taxon>
        <taxon>Alveolata</taxon>
        <taxon>Dinophyceae</taxon>
        <taxon>Prorocentrales</taxon>
        <taxon>Prorocentraceae</taxon>
        <taxon>Prorocentrum</taxon>
    </lineage>
</organism>
<evidence type="ECO:0000313" key="2">
    <source>
        <dbReference type="Proteomes" id="UP001189429"/>
    </source>
</evidence>
<reference evidence="1" key="1">
    <citation type="submission" date="2023-10" db="EMBL/GenBank/DDBJ databases">
        <authorList>
            <person name="Chen Y."/>
            <person name="Shah S."/>
            <person name="Dougan E. K."/>
            <person name="Thang M."/>
            <person name="Chan C."/>
        </authorList>
    </citation>
    <scope>NUCLEOTIDE SEQUENCE [LARGE SCALE GENOMIC DNA]</scope>
</reference>
<evidence type="ECO:0000313" key="1">
    <source>
        <dbReference type="EMBL" id="CAK0892095.1"/>
    </source>
</evidence>
<comment type="caution">
    <text evidence="1">The sequence shown here is derived from an EMBL/GenBank/DDBJ whole genome shotgun (WGS) entry which is preliminary data.</text>
</comment>
<dbReference type="Proteomes" id="UP001189429">
    <property type="component" value="Unassembled WGS sequence"/>
</dbReference>
<proteinExistence type="predicted"/>
<accession>A0ABN9WYQ9</accession>
<keyword evidence="2" id="KW-1185">Reference proteome</keyword>
<protein>
    <submittedName>
        <fullName evidence="1">Uncharacterized protein</fullName>
    </submittedName>
</protein>
<gene>
    <name evidence="1" type="ORF">PCOR1329_LOCUS71833</name>
</gene>